<keyword evidence="4" id="KW-0732">Signal</keyword>
<evidence type="ECO:0000256" key="4">
    <source>
        <dbReference type="SAM" id="SignalP"/>
    </source>
</evidence>
<evidence type="ECO:0000313" key="6">
    <source>
        <dbReference type="EMBL" id="SJL05127.1"/>
    </source>
</evidence>
<feature type="domain" description="Amidohydrolase-related" evidence="5">
    <location>
        <begin position="61"/>
        <end position="371"/>
    </location>
</feature>
<evidence type="ECO:0000256" key="2">
    <source>
        <dbReference type="ARBA" id="ARBA00023239"/>
    </source>
</evidence>
<dbReference type="GO" id="GO:0016787">
    <property type="term" value="F:hydrolase activity"/>
    <property type="evidence" value="ECO:0007669"/>
    <property type="project" value="InterPro"/>
</dbReference>
<proteinExistence type="inferred from homology"/>
<keyword evidence="1 3" id="KW-0210">Decarboxylase</keyword>
<feature type="chain" id="PRO_5012876940" evidence="4">
    <location>
        <begin position="18"/>
        <end position="373"/>
    </location>
</feature>
<dbReference type="AlphaFoldDB" id="A0A284R8S1"/>
<organism evidence="6 7">
    <name type="scientific">Armillaria ostoyae</name>
    <name type="common">Armillaria root rot fungus</name>
    <dbReference type="NCBI Taxonomy" id="47428"/>
    <lineage>
        <taxon>Eukaryota</taxon>
        <taxon>Fungi</taxon>
        <taxon>Dikarya</taxon>
        <taxon>Basidiomycota</taxon>
        <taxon>Agaricomycotina</taxon>
        <taxon>Agaricomycetes</taxon>
        <taxon>Agaricomycetidae</taxon>
        <taxon>Agaricales</taxon>
        <taxon>Marasmiineae</taxon>
        <taxon>Physalacriaceae</taxon>
        <taxon>Armillaria</taxon>
    </lineage>
</organism>
<sequence length="373" mass="41040">MKHLVLLALTAASFVHARVWNDTGVGAIVFEEAWTTAELAATVGAAPAIGETITELRANLVDVHNHRLAQMDEFGIDFMVLSCAQPCVQGVSDPETAAAMAVNLNNILADLISNNALRFGAFAALSMHNASVAAQELNRAVNELGFLGALVNDYQQSGANDDTLLYYDQPEYDEFWQMVTDLDVPVYFHPRTNVQLLSSLIYSHGFGLKGPAQEFAATLSTHIGIMYKRGFRVSAFAVCVCVHVRLTNVDSRFPALKIIVGHLGERLPSDLFRTDEQLLRQVPLGIPMQRNASSYWLTNLYETTAGNFATPLLQFHKSQIGLDRIMHSIDYPFALISEGQEWVNSLADSDVLTSEELLALKRGTAIKILKLDD</sequence>
<dbReference type="OMA" id="NMHILGI"/>
<evidence type="ECO:0000313" key="7">
    <source>
        <dbReference type="Proteomes" id="UP000219338"/>
    </source>
</evidence>
<dbReference type="InterPro" id="IPR032466">
    <property type="entry name" value="Metal_Hydrolase"/>
</dbReference>
<evidence type="ECO:0000259" key="5">
    <source>
        <dbReference type="Pfam" id="PF04909"/>
    </source>
</evidence>
<dbReference type="Gene3D" id="3.20.20.140">
    <property type="entry name" value="Metal-dependent hydrolases"/>
    <property type="match status" value="1"/>
</dbReference>
<evidence type="ECO:0000256" key="1">
    <source>
        <dbReference type="ARBA" id="ARBA00022793"/>
    </source>
</evidence>
<dbReference type="GO" id="GO:0019748">
    <property type="term" value="P:secondary metabolic process"/>
    <property type="evidence" value="ECO:0007669"/>
    <property type="project" value="TreeGrafter"/>
</dbReference>
<dbReference type="GO" id="GO:0016831">
    <property type="term" value="F:carboxy-lyase activity"/>
    <property type="evidence" value="ECO:0007669"/>
    <property type="project" value="UniProtKB-KW"/>
</dbReference>
<reference evidence="7" key="1">
    <citation type="journal article" date="2017" name="Nat. Ecol. Evol.">
        <title>Genome expansion and lineage-specific genetic innovations in the forest pathogenic fungi Armillaria.</title>
        <authorList>
            <person name="Sipos G."/>
            <person name="Prasanna A.N."/>
            <person name="Walter M.C."/>
            <person name="O'Connor E."/>
            <person name="Balint B."/>
            <person name="Krizsan K."/>
            <person name="Kiss B."/>
            <person name="Hess J."/>
            <person name="Varga T."/>
            <person name="Slot J."/>
            <person name="Riley R."/>
            <person name="Boka B."/>
            <person name="Rigling D."/>
            <person name="Barry K."/>
            <person name="Lee J."/>
            <person name="Mihaltcheva S."/>
            <person name="LaButti K."/>
            <person name="Lipzen A."/>
            <person name="Waldron R."/>
            <person name="Moloney N.M."/>
            <person name="Sperisen C."/>
            <person name="Kredics L."/>
            <person name="Vagvoelgyi C."/>
            <person name="Patrignani A."/>
            <person name="Fitzpatrick D."/>
            <person name="Nagy I."/>
            <person name="Doyle S."/>
            <person name="Anderson J.B."/>
            <person name="Grigoriev I.V."/>
            <person name="Gueldener U."/>
            <person name="Muensterkoetter M."/>
            <person name="Nagy L.G."/>
        </authorList>
    </citation>
    <scope>NUCLEOTIDE SEQUENCE [LARGE SCALE GENOMIC DNA]</scope>
    <source>
        <strain evidence="7">C18/9</strain>
    </source>
</reference>
<protein>
    <submittedName>
        <fullName evidence="6">Related to 2,3-dihydroxybenzoate decarboxylase</fullName>
    </submittedName>
</protein>
<dbReference type="EMBL" id="FUEG01000005">
    <property type="protein sequence ID" value="SJL05127.1"/>
    <property type="molecule type" value="Genomic_DNA"/>
</dbReference>
<keyword evidence="2 3" id="KW-0456">Lyase</keyword>
<dbReference type="Proteomes" id="UP000219338">
    <property type="component" value="Unassembled WGS sequence"/>
</dbReference>
<accession>A0A284R8S1</accession>
<dbReference type="SUPFAM" id="SSF51556">
    <property type="entry name" value="Metallo-dependent hydrolases"/>
    <property type="match status" value="1"/>
</dbReference>
<dbReference type="InterPro" id="IPR006680">
    <property type="entry name" value="Amidohydro-rel"/>
</dbReference>
<gene>
    <name evidence="6" type="ORF">ARMOST_08500</name>
</gene>
<dbReference type="GO" id="GO:0005829">
    <property type="term" value="C:cytosol"/>
    <property type="evidence" value="ECO:0007669"/>
    <property type="project" value="TreeGrafter"/>
</dbReference>
<dbReference type="PANTHER" id="PTHR21240:SF31">
    <property type="entry name" value="AMIDOHYDROLASE FAMILY PROTEIN (AFU_ORTHOLOGUE AFUA_7G05840)"/>
    <property type="match status" value="1"/>
</dbReference>
<dbReference type="OrthoDB" id="432010at2759"/>
<dbReference type="InterPro" id="IPR032465">
    <property type="entry name" value="ACMSD"/>
</dbReference>
<dbReference type="Pfam" id="PF04909">
    <property type="entry name" value="Amidohydro_2"/>
    <property type="match status" value="1"/>
</dbReference>
<keyword evidence="7" id="KW-1185">Reference proteome</keyword>
<name>A0A284R8S1_ARMOS</name>
<evidence type="ECO:0000256" key="3">
    <source>
        <dbReference type="RuleBase" id="RU366045"/>
    </source>
</evidence>
<dbReference type="STRING" id="47428.A0A284R8S1"/>
<comment type="similarity">
    <text evidence="3">Belongs to the metallo-dependent hydrolases superfamily.</text>
</comment>
<feature type="signal peptide" evidence="4">
    <location>
        <begin position="1"/>
        <end position="17"/>
    </location>
</feature>
<dbReference type="PANTHER" id="PTHR21240">
    <property type="entry name" value="2-AMINO-3-CARBOXYLMUCONATE-6-SEMIALDEHYDE DECARBOXYLASE"/>
    <property type="match status" value="1"/>
</dbReference>